<gene>
    <name evidence="4" type="ORF">FXN65_07735</name>
</gene>
<evidence type="ECO:0000313" key="5">
    <source>
        <dbReference type="Proteomes" id="UP000327179"/>
    </source>
</evidence>
<evidence type="ECO:0000256" key="1">
    <source>
        <dbReference type="SAM" id="Phobius"/>
    </source>
</evidence>
<feature type="transmembrane region" description="Helical" evidence="1">
    <location>
        <begin position="145"/>
        <end position="163"/>
    </location>
</feature>
<keyword evidence="1" id="KW-1133">Transmembrane helix</keyword>
<dbReference type="Proteomes" id="UP000327179">
    <property type="component" value="Chromosome"/>
</dbReference>
<protein>
    <submittedName>
        <fullName evidence="4">DUF1294 domain-containing protein</fullName>
    </submittedName>
</protein>
<dbReference type="Pfam" id="PF06961">
    <property type="entry name" value="DUF1294"/>
    <property type="match status" value="1"/>
</dbReference>
<organism evidence="4 5">
    <name type="scientific">Metapseudomonas lalkuanensis</name>
    <dbReference type="NCBI Taxonomy" id="2604832"/>
    <lineage>
        <taxon>Bacteria</taxon>
        <taxon>Pseudomonadati</taxon>
        <taxon>Pseudomonadota</taxon>
        <taxon>Gammaproteobacteria</taxon>
        <taxon>Pseudomonadales</taxon>
        <taxon>Pseudomonadaceae</taxon>
        <taxon>Metapseudomonas</taxon>
    </lineage>
</organism>
<accession>A0A5J6QL19</accession>
<proteinExistence type="predicted"/>
<evidence type="ECO:0000256" key="2">
    <source>
        <dbReference type="SAM" id="SignalP"/>
    </source>
</evidence>
<feature type="transmembrane region" description="Helical" evidence="1">
    <location>
        <begin position="75"/>
        <end position="97"/>
    </location>
</feature>
<dbReference type="InterPro" id="IPR025392">
    <property type="entry name" value="DUF4124"/>
</dbReference>
<name>A0A5J6QL19_9GAMM</name>
<dbReference type="KEGG" id="plal:FXN65_07735"/>
<feature type="chain" id="PRO_5023873010" evidence="2">
    <location>
        <begin position="20"/>
        <end position="164"/>
    </location>
</feature>
<evidence type="ECO:0000259" key="3">
    <source>
        <dbReference type="Pfam" id="PF13511"/>
    </source>
</evidence>
<dbReference type="Pfam" id="PF13511">
    <property type="entry name" value="DUF4124"/>
    <property type="match status" value="1"/>
</dbReference>
<keyword evidence="1" id="KW-0472">Membrane</keyword>
<dbReference type="AlphaFoldDB" id="A0A5J6QL19"/>
<feature type="domain" description="DUF4124" evidence="3">
    <location>
        <begin position="9"/>
        <end position="54"/>
    </location>
</feature>
<keyword evidence="2" id="KW-0732">Signal</keyword>
<feature type="signal peptide" evidence="2">
    <location>
        <begin position="1"/>
        <end position="19"/>
    </location>
</feature>
<evidence type="ECO:0000313" key="4">
    <source>
        <dbReference type="EMBL" id="QEY61961.1"/>
    </source>
</evidence>
<dbReference type="RefSeq" id="WP_151132503.1">
    <property type="nucleotide sequence ID" value="NZ_CP043311.1"/>
</dbReference>
<sequence>MIRRLVPASLLFALGSAQAEVYRCIQADGVVRYTDQGCGSLEGSRPLASADAVEQLLQTAANGLGQWVQPLLGGAAPGTLLLAVYLLMSLVCFVAYWRDKRFAVAGAERTPESRLHLYELLGGWPGGLLAQRLIRHKNRKVAYQVKFWLIVAVHLGGLGYWLFH</sequence>
<keyword evidence="1" id="KW-0812">Transmembrane</keyword>
<dbReference type="EMBL" id="CP043311">
    <property type="protein sequence ID" value="QEY61961.1"/>
    <property type="molecule type" value="Genomic_DNA"/>
</dbReference>
<dbReference type="InterPro" id="IPR010718">
    <property type="entry name" value="DUF1294"/>
</dbReference>
<reference evidence="4 5" key="1">
    <citation type="submission" date="2019-08" db="EMBL/GenBank/DDBJ databases">
        <title>Whole-genome Sequencing of e-waste polymer degrading bacterium Pseudomonas sp. strain PE08.</title>
        <authorList>
            <person name="Kirdat K."/>
            <person name="Debbarma P."/>
            <person name="Narawade N."/>
            <person name="Suyal D."/>
            <person name="Thorat V."/>
            <person name="Shouche Y."/>
            <person name="Goel R."/>
            <person name="Yadav A."/>
        </authorList>
    </citation>
    <scope>NUCLEOTIDE SEQUENCE [LARGE SCALE GENOMIC DNA]</scope>
    <source>
        <strain evidence="4 5">PE08</strain>
    </source>
</reference>
<keyword evidence="5" id="KW-1185">Reference proteome</keyword>